<dbReference type="EMBL" id="NBNE01007444">
    <property type="protein sequence ID" value="OWZ00656.1"/>
    <property type="molecule type" value="Genomic_DNA"/>
</dbReference>
<dbReference type="OrthoDB" id="128611at2759"/>
<dbReference type="Proteomes" id="UP000198211">
    <property type="component" value="Unassembled WGS sequence"/>
</dbReference>
<name>A0A225V425_9STRA</name>
<accession>A0A225V425</accession>
<evidence type="ECO:0000313" key="1">
    <source>
        <dbReference type="EMBL" id="OWZ00656.1"/>
    </source>
</evidence>
<reference evidence="2" key="1">
    <citation type="submission" date="2017-03" db="EMBL/GenBank/DDBJ databases">
        <title>Phytopthora megakarya and P. palmivora, two closely related causual agents of cacao black pod achieved similar genome size and gene model numbers by different mechanisms.</title>
        <authorList>
            <person name="Ali S."/>
            <person name="Shao J."/>
            <person name="Larry D.J."/>
            <person name="Kronmiller B."/>
            <person name="Shen D."/>
            <person name="Strem M.D."/>
            <person name="Melnick R.L."/>
            <person name="Guiltinan M.J."/>
            <person name="Tyler B.M."/>
            <person name="Meinhardt L.W."/>
            <person name="Bailey B.A."/>
        </authorList>
    </citation>
    <scope>NUCLEOTIDE SEQUENCE [LARGE SCALE GENOMIC DNA]</scope>
    <source>
        <strain evidence="2">zdho120</strain>
    </source>
</reference>
<gene>
    <name evidence="1" type="ORF">PHMEG_00028108</name>
</gene>
<organism evidence="1 2">
    <name type="scientific">Phytophthora megakarya</name>
    <dbReference type="NCBI Taxonomy" id="4795"/>
    <lineage>
        <taxon>Eukaryota</taxon>
        <taxon>Sar</taxon>
        <taxon>Stramenopiles</taxon>
        <taxon>Oomycota</taxon>
        <taxon>Peronosporomycetes</taxon>
        <taxon>Peronosporales</taxon>
        <taxon>Peronosporaceae</taxon>
        <taxon>Phytophthora</taxon>
    </lineage>
</organism>
<keyword evidence="2" id="KW-1185">Reference proteome</keyword>
<sequence>LSPKHHIFETPLFLDESLLGQLSTRVRTGNGCTETHIRPTGIPPHVAILCEMKWVKDGLVDTLSKIETTRTDTVKDIITELEKGEFRRVQSDFAIPDCSVRQMWLLWVYGNKTKQIPPLRQLDGRDMPSRKLQKRLSQLRYVMSKIEKAAASKNLLHDSQNVDEATQVFVACAGSVDVDRRTEHSRKRRRGQLSWATVGKLLRKMAKQQ</sequence>
<comment type="caution">
    <text evidence="1">The sequence shown here is derived from an EMBL/GenBank/DDBJ whole genome shotgun (WGS) entry which is preliminary data.</text>
</comment>
<protein>
    <submittedName>
        <fullName evidence="1">Uncharacterized protein</fullName>
    </submittedName>
</protein>
<feature type="non-terminal residue" evidence="1">
    <location>
        <position position="1"/>
    </location>
</feature>
<proteinExistence type="predicted"/>
<dbReference type="AlphaFoldDB" id="A0A225V425"/>
<evidence type="ECO:0000313" key="2">
    <source>
        <dbReference type="Proteomes" id="UP000198211"/>
    </source>
</evidence>